<organism evidence="2 3">
    <name type="scientific">Pleuronectes platessa</name>
    <name type="common">European plaice</name>
    <dbReference type="NCBI Taxonomy" id="8262"/>
    <lineage>
        <taxon>Eukaryota</taxon>
        <taxon>Metazoa</taxon>
        <taxon>Chordata</taxon>
        <taxon>Craniata</taxon>
        <taxon>Vertebrata</taxon>
        <taxon>Euteleostomi</taxon>
        <taxon>Actinopterygii</taxon>
        <taxon>Neopterygii</taxon>
        <taxon>Teleostei</taxon>
        <taxon>Neoteleostei</taxon>
        <taxon>Acanthomorphata</taxon>
        <taxon>Carangaria</taxon>
        <taxon>Pleuronectiformes</taxon>
        <taxon>Pleuronectoidei</taxon>
        <taxon>Pleuronectidae</taxon>
        <taxon>Pleuronectes</taxon>
    </lineage>
</organism>
<keyword evidence="3" id="KW-1185">Reference proteome</keyword>
<protein>
    <submittedName>
        <fullName evidence="2">Uncharacterized protein</fullName>
    </submittedName>
</protein>
<evidence type="ECO:0000313" key="3">
    <source>
        <dbReference type="Proteomes" id="UP001153269"/>
    </source>
</evidence>
<dbReference type="EMBL" id="CADEAL010000090">
    <property type="protein sequence ID" value="CAB1414144.1"/>
    <property type="molecule type" value="Genomic_DNA"/>
</dbReference>
<dbReference type="Proteomes" id="UP001153269">
    <property type="component" value="Unassembled WGS sequence"/>
</dbReference>
<reference evidence="2" key="1">
    <citation type="submission" date="2020-03" db="EMBL/GenBank/DDBJ databases">
        <authorList>
            <person name="Weist P."/>
        </authorList>
    </citation>
    <scope>NUCLEOTIDE SEQUENCE</scope>
</reference>
<evidence type="ECO:0000313" key="2">
    <source>
        <dbReference type="EMBL" id="CAB1414144.1"/>
    </source>
</evidence>
<comment type="caution">
    <text evidence="2">The sequence shown here is derived from an EMBL/GenBank/DDBJ whole genome shotgun (WGS) entry which is preliminary data.</text>
</comment>
<feature type="compositionally biased region" description="Pro residues" evidence="1">
    <location>
        <begin position="1"/>
        <end position="20"/>
    </location>
</feature>
<dbReference type="AlphaFoldDB" id="A0A9N7TL90"/>
<proteinExistence type="predicted"/>
<accession>A0A9N7TL90</accession>
<name>A0A9N7TL90_PLEPL</name>
<feature type="compositionally biased region" description="Basic and acidic residues" evidence="1">
    <location>
        <begin position="50"/>
        <end position="66"/>
    </location>
</feature>
<sequence>MSSPPSQPLTPPPPPPPTPPATTDTYCTSGEEGRGERAGQDTATGKRRPNQVEEARGCKEEMEANSKKHRFRKGRSATFSIDGFNITIGKKGTGGIGREREWQMKTQRAPPDPQASFSRSKSQSALWNAITAGMGIKGKEQKPPLSDPRSPEEILADELPVADQPDATEKTAIRFADAKTTEKQMVYVYYAFVVRLNPGSAIDSLVRLIISYRCNLHSVDKALQQNTGRK</sequence>
<gene>
    <name evidence="2" type="ORF">PLEPLA_LOCUS1849</name>
</gene>
<evidence type="ECO:0000256" key="1">
    <source>
        <dbReference type="SAM" id="MobiDB-lite"/>
    </source>
</evidence>
<feature type="region of interest" description="Disordered" evidence="1">
    <location>
        <begin position="1"/>
        <end position="76"/>
    </location>
</feature>